<gene>
    <name evidence="1" type="ORF">GDO81_019215</name>
</gene>
<organism evidence="1 2">
    <name type="scientific">Engystomops pustulosus</name>
    <name type="common">Tungara frog</name>
    <name type="synonym">Physalaemus pustulosus</name>
    <dbReference type="NCBI Taxonomy" id="76066"/>
    <lineage>
        <taxon>Eukaryota</taxon>
        <taxon>Metazoa</taxon>
        <taxon>Chordata</taxon>
        <taxon>Craniata</taxon>
        <taxon>Vertebrata</taxon>
        <taxon>Euteleostomi</taxon>
        <taxon>Amphibia</taxon>
        <taxon>Batrachia</taxon>
        <taxon>Anura</taxon>
        <taxon>Neobatrachia</taxon>
        <taxon>Hyloidea</taxon>
        <taxon>Leptodactylidae</taxon>
        <taxon>Leiuperinae</taxon>
        <taxon>Engystomops</taxon>
    </lineage>
</organism>
<protein>
    <recommendedName>
        <fullName evidence="3">Secreted protein</fullName>
    </recommendedName>
</protein>
<accession>A0AAV6YHT3</accession>
<comment type="caution">
    <text evidence="1">The sequence shown here is derived from an EMBL/GenBank/DDBJ whole genome shotgun (WGS) entry which is preliminary data.</text>
</comment>
<dbReference type="EMBL" id="WNYA01101479">
    <property type="protein sequence ID" value="KAG8534530.1"/>
    <property type="molecule type" value="Genomic_DNA"/>
</dbReference>
<name>A0AAV6YHT3_ENGPU</name>
<dbReference type="Proteomes" id="UP000824782">
    <property type="component" value="Unassembled WGS sequence"/>
</dbReference>
<evidence type="ECO:0000313" key="2">
    <source>
        <dbReference type="Proteomes" id="UP000824782"/>
    </source>
</evidence>
<dbReference type="AlphaFoldDB" id="A0AAV6YHT3"/>
<proteinExistence type="predicted"/>
<sequence>MSLSIGRQSQRFVLIPGLSLSSPLCSSSGRSLCVVSAIVLCQMDVSFPECSLCEGERFLQMWRAVLSPGCWPCTGGLAALAAVSHSLSVSLARTMD</sequence>
<reference evidence="1" key="1">
    <citation type="thesis" date="2020" institute="ProQuest LLC" country="789 East Eisenhower Parkway, Ann Arbor, MI, USA">
        <title>Comparative Genomics and Chromosome Evolution.</title>
        <authorList>
            <person name="Mudd A.B."/>
        </authorList>
    </citation>
    <scope>NUCLEOTIDE SEQUENCE</scope>
    <source>
        <strain evidence="1">237g6f4</strain>
        <tissue evidence="1">Blood</tissue>
    </source>
</reference>
<keyword evidence="2" id="KW-1185">Reference proteome</keyword>
<evidence type="ECO:0008006" key="3">
    <source>
        <dbReference type="Google" id="ProtNLM"/>
    </source>
</evidence>
<evidence type="ECO:0000313" key="1">
    <source>
        <dbReference type="EMBL" id="KAG8534530.1"/>
    </source>
</evidence>